<dbReference type="SUPFAM" id="SSF89082">
    <property type="entry name" value="Antibiotic binding domain of TipA-like multidrug resistance regulators"/>
    <property type="match status" value="1"/>
</dbReference>
<dbReference type="Gene3D" id="1.10.490.50">
    <property type="entry name" value="Antibiotic binding domain of TipA-like multidrug resistance regulators"/>
    <property type="match status" value="1"/>
</dbReference>
<evidence type="ECO:0000256" key="1">
    <source>
        <dbReference type="ARBA" id="ARBA00022491"/>
    </source>
</evidence>
<dbReference type="Gene3D" id="1.10.1660.10">
    <property type="match status" value="2"/>
</dbReference>
<evidence type="ECO:0000259" key="5">
    <source>
        <dbReference type="PROSITE" id="PS50937"/>
    </source>
</evidence>
<feature type="domain" description="HTH merR-type" evidence="5">
    <location>
        <begin position="1"/>
        <end position="27"/>
    </location>
</feature>
<accession>A0A9D2NM13</accession>
<name>A0A9D2NM13_9FIRM</name>
<dbReference type="PROSITE" id="PS50937">
    <property type="entry name" value="HTH_MERR_2"/>
    <property type="match status" value="1"/>
</dbReference>
<dbReference type="Pfam" id="PF07739">
    <property type="entry name" value="TipAS"/>
    <property type="match status" value="1"/>
</dbReference>
<dbReference type="GO" id="GO:0003700">
    <property type="term" value="F:DNA-binding transcription factor activity"/>
    <property type="evidence" value="ECO:0007669"/>
    <property type="project" value="InterPro"/>
</dbReference>
<reference evidence="6" key="1">
    <citation type="journal article" date="2021" name="PeerJ">
        <title>Extensive microbial diversity within the chicken gut microbiome revealed by metagenomics and culture.</title>
        <authorList>
            <person name="Gilroy R."/>
            <person name="Ravi A."/>
            <person name="Getino M."/>
            <person name="Pursley I."/>
            <person name="Horton D.L."/>
            <person name="Alikhan N.F."/>
            <person name="Baker D."/>
            <person name="Gharbi K."/>
            <person name="Hall N."/>
            <person name="Watson M."/>
            <person name="Adriaenssens E.M."/>
            <person name="Foster-Nyarko E."/>
            <person name="Jarju S."/>
            <person name="Secka A."/>
            <person name="Antonio M."/>
            <person name="Oren A."/>
            <person name="Chaudhuri R.R."/>
            <person name="La Ragione R."/>
            <person name="Hildebrand F."/>
            <person name="Pallen M.J."/>
        </authorList>
    </citation>
    <scope>NUCLEOTIDE SEQUENCE</scope>
    <source>
        <strain evidence="6">ChiW19-954</strain>
    </source>
</reference>
<dbReference type="InterPro" id="IPR009061">
    <property type="entry name" value="DNA-bd_dom_put_sf"/>
</dbReference>
<dbReference type="AlphaFoldDB" id="A0A9D2NM13"/>
<evidence type="ECO:0000313" key="7">
    <source>
        <dbReference type="Proteomes" id="UP000823890"/>
    </source>
</evidence>
<evidence type="ECO:0000256" key="2">
    <source>
        <dbReference type="ARBA" id="ARBA00023015"/>
    </source>
</evidence>
<reference evidence="6" key="2">
    <citation type="submission" date="2021-04" db="EMBL/GenBank/DDBJ databases">
        <authorList>
            <person name="Gilroy R."/>
        </authorList>
    </citation>
    <scope>NUCLEOTIDE SEQUENCE</scope>
    <source>
        <strain evidence="6">ChiW19-954</strain>
    </source>
</reference>
<dbReference type="PANTHER" id="PTHR30204">
    <property type="entry name" value="REDOX-CYCLING DRUG-SENSING TRANSCRIPTIONAL ACTIVATOR SOXR"/>
    <property type="match status" value="1"/>
</dbReference>
<gene>
    <name evidence="6" type="ORF">H9758_09885</name>
</gene>
<proteinExistence type="predicted"/>
<sequence length="231" mass="27169">MYSIKELSDMAGVSARTLRWYDRIGLLQQILFYRERGVELKKIRSIIYEEGFDIMAAMEEHLYELEEQKARIDGLIRLVRRSIISMKGEDRMNDSEKFMAFKENVVKKHEEKYGAEARAKYGDKGVDDAQQKVLDMSEEDYERFVNLGEEILRRLEDAVQNGISPESEEAGRIVALHKEWLGMTWKKYTEEAHKAVANMYISDERFKMYYDREVSGCAEFLEKAVRYKIGE</sequence>
<keyword evidence="1" id="KW-0678">Repressor</keyword>
<dbReference type="InterPro" id="IPR012925">
    <property type="entry name" value="TipAS_dom"/>
</dbReference>
<evidence type="ECO:0000256" key="4">
    <source>
        <dbReference type="ARBA" id="ARBA00023163"/>
    </source>
</evidence>
<protein>
    <submittedName>
        <fullName evidence="6">MerR family transcriptional regulator</fullName>
    </submittedName>
</protein>
<keyword evidence="4" id="KW-0804">Transcription</keyword>
<evidence type="ECO:0000313" key="6">
    <source>
        <dbReference type="EMBL" id="HJC34881.1"/>
    </source>
</evidence>
<dbReference type="InterPro" id="IPR000551">
    <property type="entry name" value="MerR-type_HTH_dom"/>
</dbReference>
<dbReference type="InterPro" id="IPR036244">
    <property type="entry name" value="TipA-like_antibiotic-bd"/>
</dbReference>
<dbReference type="InterPro" id="IPR047057">
    <property type="entry name" value="MerR_fam"/>
</dbReference>
<dbReference type="EMBL" id="DWWO01000120">
    <property type="protein sequence ID" value="HJC34881.1"/>
    <property type="molecule type" value="Genomic_DNA"/>
</dbReference>
<keyword evidence="2" id="KW-0805">Transcription regulation</keyword>
<keyword evidence="3" id="KW-0238">DNA-binding</keyword>
<dbReference type="SUPFAM" id="SSF46955">
    <property type="entry name" value="Putative DNA-binding domain"/>
    <property type="match status" value="1"/>
</dbReference>
<dbReference type="Proteomes" id="UP000823890">
    <property type="component" value="Unassembled WGS sequence"/>
</dbReference>
<organism evidence="6 7">
    <name type="scientific">Candidatus Mediterraneibacter faecipullorum</name>
    <dbReference type="NCBI Taxonomy" id="2838670"/>
    <lineage>
        <taxon>Bacteria</taxon>
        <taxon>Bacillati</taxon>
        <taxon>Bacillota</taxon>
        <taxon>Clostridia</taxon>
        <taxon>Lachnospirales</taxon>
        <taxon>Lachnospiraceae</taxon>
        <taxon>Mediterraneibacter</taxon>
    </lineage>
</organism>
<dbReference type="CDD" id="cd01106">
    <property type="entry name" value="HTH_TipAL-Mta"/>
    <property type="match status" value="1"/>
</dbReference>
<dbReference type="SMART" id="SM00422">
    <property type="entry name" value="HTH_MERR"/>
    <property type="match status" value="1"/>
</dbReference>
<evidence type="ECO:0000256" key="3">
    <source>
        <dbReference type="ARBA" id="ARBA00023125"/>
    </source>
</evidence>
<dbReference type="Pfam" id="PF00376">
    <property type="entry name" value="MerR"/>
    <property type="match status" value="1"/>
</dbReference>
<comment type="caution">
    <text evidence="6">The sequence shown here is derived from an EMBL/GenBank/DDBJ whole genome shotgun (WGS) entry which is preliminary data.</text>
</comment>
<dbReference type="PANTHER" id="PTHR30204:SF69">
    <property type="entry name" value="MERR-FAMILY TRANSCRIPTIONAL REGULATOR"/>
    <property type="match status" value="1"/>
</dbReference>
<dbReference type="GO" id="GO:0003677">
    <property type="term" value="F:DNA binding"/>
    <property type="evidence" value="ECO:0007669"/>
    <property type="project" value="UniProtKB-KW"/>
</dbReference>